<dbReference type="EMBL" id="VYYT01000710">
    <property type="protein sequence ID" value="KAK2730122.1"/>
    <property type="molecule type" value="Genomic_DNA"/>
</dbReference>
<protein>
    <submittedName>
        <fullName evidence="1">Uncharacterized protein</fullName>
    </submittedName>
</protein>
<organism evidence="1 2">
    <name type="scientific">Colletotrichum kahawae</name>
    <name type="common">Coffee berry disease fungus</name>
    <dbReference type="NCBI Taxonomy" id="34407"/>
    <lineage>
        <taxon>Eukaryota</taxon>
        <taxon>Fungi</taxon>
        <taxon>Dikarya</taxon>
        <taxon>Ascomycota</taxon>
        <taxon>Pezizomycotina</taxon>
        <taxon>Sordariomycetes</taxon>
        <taxon>Hypocreomycetidae</taxon>
        <taxon>Glomerellales</taxon>
        <taxon>Glomerellaceae</taxon>
        <taxon>Colletotrichum</taxon>
        <taxon>Colletotrichum gloeosporioides species complex</taxon>
    </lineage>
</organism>
<name>A0AAD9XZI5_COLKA</name>
<reference evidence="1" key="1">
    <citation type="submission" date="2023-02" db="EMBL/GenBank/DDBJ databases">
        <title>Colletotrichum kahawae CIFC_Que2 genome sequencing and assembly.</title>
        <authorList>
            <person name="Baroncelli R."/>
        </authorList>
    </citation>
    <scope>NUCLEOTIDE SEQUENCE</scope>
    <source>
        <strain evidence="1">CIFC_Que2</strain>
    </source>
</reference>
<dbReference type="Proteomes" id="UP001281614">
    <property type="component" value="Unassembled WGS sequence"/>
</dbReference>
<evidence type="ECO:0000313" key="2">
    <source>
        <dbReference type="Proteomes" id="UP001281614"/>
    </source>
</evidence>
<evidence type="ECO:0000313" key="1">
    <source>
        <dbReference type="EMBL" id="KAK2730122.1"/>
    </source>
</evidence>
<keyword evidence="2" id="KW-1185">Reference proteome</keyword>
<gene>
    <name evidence="1" type="ORF">CKAH01_09775</name>
</gene>
<proteinExistence type="predicted"/>
<accession>A0AAD9XZI5</accession>
<dbReference type="AlphaFoldDB" id="A0AAD9XZI5"/>
<sequence>MQTFQAAPSTYPPHLPPTPNSHWPKNLLIAAHLRPTPPPSALLYKPLFPPSFLEFSFFFFLHVDNTSENHFYSIRPILGSLQELQIPPWLMSDILDTLE</sequence>
<comment type="caution">
    <text evidence="1">The sequence shown here is derived from an EMBL/GenBank/DDBJ whole genome shotgun (WGS) entry which is preliminary data.</text>
</comment>